<dbReference type="InterPro" id="IPR043130">
    <property type="entry name" value="CDP-OH_PTrfase_TM_dom"/>
</dbReference>
<feature type="transmembrane region" description="Helical" evidence="6">
    <location>
        <begin position="402"/>
        <end position="430"/>
    </location>
</feature>
<evidence type="ECO:0000313" key="9">
    <source>
        <dbReference type="Proteomes" id="UP000182444"/>
    </source>
</evidence>
<dbReference type="InterPro" id="IPR048254">
    <property type="entry name" value="CDP_ALCOHOL_P_TRANSF_CS"/>
</dbReference>
<feature type="transmembrane region" description="Helical" evidence="6">
    <location>
        <begin position="98"/>
        <end position="119"/>
    </location>
</feature>
<keyword evidence="6" id="KW-0812">Transmembrane</keyword>
<proteinExistence type="inferred from homology"/>
<dbReference type="eggNOG" id="KOG2877">
    <property type="taxonomic scope" value="Eukaryota"/>
</dbReference>
<comment type="similarity">
    <text evidence="2 5">Belongs to the CDP-alcohol phosphatidyltransferase class-I family.</text>
</comment>
<reference evidence="7 9" key="1">
    <citation type="journal article" date="2016" name="PLoS ONE">
        <title>Sequence Assembly of Yarrowia lipolytica Strain W29/CLIB89 Shows Transposable Element Diversity.</title>
        <authorList>
            <person name="Magnan C."/>
            <person name="Yu J."/>
            <person name="Chang I."/>
            <person name="Jahn E."/>
            <person name="Kanomata Y."/>
            <person name="Wu J."/>
            <person name="Zeller M."/>
            <person name="Oakes M."/>
            <person name="Baldi P."/>
            <person name="Sandmeyer S."/>
        </authorList>
    </citation>
    <scope>NUCLEOTIDE SEQUENCE [LARGE SCALE GENOMIC DNA]</scope>
    <source>
        <strain evidence="7">CLIB89</strain>
        <strain evidence="9">CLIB89(W29)</strain>
    </source>
</reference>
<feature type="transmembrane region" description="Helical" evidence="6">
    <location>
        <begin position="125"/>
        <end position="143"/>
    </location>
</feature>
<dbReference type="Proteomes" id="UP000256601">
    <property type="component" value="Unassembled WGS sequence"/>
</dbReference>
<dbReference type="PANTHER" id="PTHR10414">
    <property type="entry name" value="ETHANOLAMINEPHOSPHOTRANSFERASE"/>
    <property type="match status" value="1"/>
</dbReference>
<evidence type="ECO:0000256" key="5">
    <source>
        <dbReference type="RuleBase" id="RU003750"/>
    </source>
</evidence>
<dbReference type="OMA" id="GMWMYST"/>
<dbReference type="PIRSF" id="PIRSF015665">
    <property type="entry name" value="CHOPT"/>
    <property type="match status" value="1"/>
</dbReference>
<dbReference type="KEGG" id="yli:2912382"/>
<dbReference type="EMBL" id="CP017557">
    <property type="protein sequence ID" value="AOW05998.1"/>
    <property type="molecule type" value="Genomic_DNA"/>
</dbReference>
<dbReference type="Proteomes" id="UP000182444">
    <property type="component" value="Chromosome 1E"/>
</dbReference>
<dbReference type="GO" id="GO:0008654">
    <property type="term" value="P:phospholipid biosynthetic process"/>
    <property type="evidence" value="ECO:0007669"/>
    <property type="project" value="InterPro"/>
</dbReference>
<feature type="transmembrane region" description="Helical" evidence="6">
    <location>
        <begin position="335"/>
        <end position="359"/>
    </location>
</feature>
<organism evidence="7 9">
    <name type="scientific">Yarrowia lipolytica</name>
    <name type="common">Candida lipolytica</name>
    <dbReference type="NCBI Taxonomy" id="4952"/>
    <lineage>
        <taxon>Eukaryota</taxon>
        <taxon>Fungi</taxon>
        <taxon>Dikarya</taxon>
        <taxon>Ascomycota</taxon>
        <taxon>Saccharomycotina</taxon>
        <taxon>Dipodascomycetes</taxon>
        <taxon>Dipodascales</taxon>
        <taxon>Dipodascales incertae sedis</taxon>
        <taxon>Yarrowia</taxon>
    </lineage>
</organism>
<dbReference type="EMBL" id="KZ858970">
    <property type="protein sequence ID" value="RDW27029.1"/>
    <property type="molecule type" value="Genomic_DNA"/>
</dbReference>
<dbReference type="InterPro" id="IPR000462">
    <property type="entry name" value="CDP-OH_P_trans"/>
</dbReference>
<dbReference type="Gene3D" id="1.20.120.1760">
    <property type="match status" value="1"/>
</dbReference>
<dbReference type="GO" id="GO:0016780">
    <property type="term" value="F:phosphotransferase activity, for other substituted phosphate groups"/>
    <property type="evidence" value="ECO:0007669"/>
    <property type="project" value="InterPro"/>
</dbReference>
<accession>A0A1D8NK45</accession>
<name>A0A1D8NK45_YARLL</name>
<dbReference type="AlphaFoldDB" id="A0A1D8NK45"/>
<keyword evidence="4 6" id="KW-0472">Membrane</keyword>
<evidence type="ECO:0000256" key="4">
    <source>
        <dbReference type="ARBA" id="ARBA00023136"/>
    </source>
</evidence>
<evidence type="ECO:0008006" key="11">
    <source>
        <dbReference type="Google" id="ProtNLM"/>
    </source>
</evidence>
<feature type="transmembrane region" description="Helical" evidence="6">
    <location>
        <begin position="371"/>
        <end position="390"/>
    </location>
</feature>
<feature type="transmembrane region" description="Helical" evidence="6">
    <location>
        <begin position="270"/>
        <end position="293"/>
    </location>
</feature>
<evidence type="ECO:0000256" key="2">
    <source>
        <dbReference type="ARBA" id="ARBA00010441"/>
    </source>
</evidence>
<feature type="transmembrane region" description="Helical" evidence="6">
    <location>
        <begin position="305"/>
        <end position="323"/>
    </location>
</feature>
<dbReference type="VEuPathDB" id="FungiDB:YALI0_E26565g"/>
<evidence type="ECO:0000313" key="8">
    <source>
        <dbReference type="EMBL" id="RDW27029.1"/>
    </source>
</evidence>
<evidence type="ECO:0000313" key="7">
    <source>
        <dbReference type="EMBL" id="AOW05998.1"/>
    </source>
</evidence>
<keyword evidence="6" id="KW-1133">Transmembrane helix</keyword>
<evidence type="ECO:0000313" key="10">
    <source>
        <dbReference type="Proteomes" id="UP000256601"/>
    </source>
</evidence>
<dbReference type="PROSITE" id="PS00379">
    <property type="entry name" value="CDP_ALCOHOL_P_TRANSF"/>
    <property type="match status" value="1"/>
</dbReference>
<dbReference type="PANTHER" id="PTHR10414:SF77">
    <property type="entry name" value="CDP-ALCOHOL PHOSPHATIDYLTRANSFERASE FAMILY PROTEIN"/>
    <property type="match status" value="1"/>
</dbReference>
<evidence type="ECO:0000256" key="6">
    <source>
        <dbReference type="SAM" id="Phobius"/>
    </source>
</evidence>
<dbReference type="Pfam" id="PF01066">
    <property type="entry name" value="CDP-OH_P_transf"/>
    <property type="match status" value="1"/>
</dbReference>
<sequence length="443" mass="49364">MGKSPSMIGTCGWVGLGTNTCYAHQLSRAMGHQPTFLPTLIPSTLLMPGFHHINPDSLVHLKSYQYRSVDKSYLSKYILNPWWTYAATFMPDWLAPNAITLIGVSGMLLSIFFTVWYTPELTGDGPSWIYFFSAFSLFFYQTMDNIDGKQARRTGSSSPLGELFDHGIDSLNCTYGGIVNCGAVALGSTSYGGLMVLSTCIGMYFSTWETYYTHTLYLGVVNGPTEGLVVALSTMLISGFMGTDIWKEDAVEVLPFLSFMVPEYLKLNEFWVWVVMFTLVVLHVPFCVWNVYWACKEDDVPFSEALVGLLPFGVAGGAAYVWLQSPYSTVLVDNHLVLFGLTASWVFGRLTTGVILNHLTKLEFPLWNSTLIPLLGATVLFYLLPALGLLPQDNPHFETLYLWGFFVYAAANFLTWAVNTINVICSYLGIRCLSLRPVDNKTN</sequence>
<reference evidence="8 10" key="2">
    <citation type="submission" date="2018-07" db="EMBL/GenBank/DDBJ databases">
        <title>Draft Genome Assemblies for Five Robust Yarrowia lipolytica Strains Exhibiting High Lipid Production and Pentose Sugar Utilization and Sugar Alcohol Secretion from Undetoxified Lignocellulosic Biomass Hydrolysates.</title>
        <authorList>
            <consortium name="DOE Joint Genome Institute"/>
            <person name="Walker C."/>
            <person name="Ryu S."/>
            <person name="Na H."/>
            <person name="Zane M."/>
            <person name="LaButti K."/>
            <person name="Lipzen A."/>
            <person name="Haridas S."/>
            <person name="Barry K."/>
            <person name="Grigoriev I.V."/>
            <person name="Quarterman J."/>
            <person name="Slininger P."/>
            <person name="Dien B."/>
            <person name="Trinh C.T."/>
        </authorList>
    </citation>
    <scope>NUCLEOTIDE SEQUENCE [LARGE SCALE GENOMIC DNA]</scope>
    <source>
        <strain evidence="8 10">YB392</strain>
    </source>
</reference>
<dbReference type="FunFam" id="1.20.120.1760:FF:000029">
    <property type="entry name" value="CDP-alcohol phosphatidyltransferase protein"/>
    <property type="match status" value="1"/>
</dbReference>
<evidence type="ECO:0000256" key="3">
    <source>
        <dbReference type="ARBA" id="ARBA00022679"/>
    </source>
</evidence>
<comment type="subcellular location">
    <subcellularLocation>
        <location evidence="1">Membrane</location>
    </subcellularLocation>
</comment>
<keyword evidence="3 5" id="KW-0808">Transferase</keyword>
<dbReference type="GO" id="GO:0016020">
    <property type="term" value="C:membrane"/>
    <property type="evidence" value="ECO:0007669"/>
    <property type="project" value="UniProtKB-SubCell"/>
</dbReference>
<dbReference type="GeneID" id="2912382"/>
<gene>
    <name evidence="8" type="ORF">B0I71DRAFT_129911</name>
    <name evidence="7" type="ORF">YALI1_E31498g</name>
</gene>
<evidence type="ECO:0000256" key="1">
    <source>
        <dbReference type="ARBA" id="ARBA00004370"/>
    </source>
</evidence>
<dbReference type="VEuPathDB" id="FungiDB:YALI1_E31498g"/>
<dbReference type="InterPro" id="IPR014472">
    <property type="entry name" value="CHOPT"/>
</dbReference>
<protein>
    <recommendedName>
        <fullName evidence="11">Choline/ethanolaminephosphotransferase 1</fullName>
    </recommendedName>
</protein>